<reference evidence="2 3" key="1">
    <citation type="journal article" date="2018" name="BMC Genomics">
        <title>Genomic comparison of Trypanosoma conorhini and Trypanosoma rangeli to Trypanosoma cruzi strains of high and low virulence.</title>
        <authorList>
            <person name="Bradwell K.R."/>
            <person name="Koparde V.N."/>
            <person name="Matveyev A.V."/>
            <person name="Serrano M.G."/>
            <person name="Alves J.M."/>
            <person name="Parikh H."/>
            <person name="Huang B."/>
            <person name="Lee V."/>
            <person name="Espinosa-Alvarez O."/>
            <person name="Ortiz P.A."/>
            <person name="Costa-Martins A.G."/>
            <person name="Teixeira M.M."/>
            <person name="Buck G.A."/>
        </authorList>
    </citation>
    <scope>NUCLEOTIDE SEQUENCE [LARGE SCALE GENOMIC DNA]</scope>
    <source>
        <strain evidence="2 3">AM80</strain>
    </source>
</reference>
<accession>A0A422P3C6</accession>
<name>A0A422P3C6_TRYRA</name>
<gene>
    <name evidence="2" type="ORF">TraAM80_00455</name>
</gene>
<evidence type="ECO:0000313" key="3">
    <source>
        <dbReference type="Proteomes" id="UP000283634"/>
    </source>
</evidence>
<comment type="caution">
    <text evidence="2">The sequence shown here is derived from an EMBL/GenBank/DDBJ whole genome shotgun (WGS) entry which is preliminary data.</text>
</comment>
<organism evidence="2 3">
    <name type="scientific">Trypanosoma rangeli</name>
    <dbReference type="NCBI Taxonomy" id="5698"/>
    <lineage>
        <taxon>Eukaryota</taxon>
        <taxon>Discoba</taxon>
        <taxon>Euglenozoa</taxon>
        <taxon>Kinetoplastea</taxon>
        <taxon>Metakinetoplastina</taxon>
        <taxon>Trypanosomatida</taxon>
        <taxon>Trypanosomatidae</taxon>
        <taxon>Trypanosoma</taxon>
        <taxon>Herpetosoma</taxon>
    </lineage>
</organism>
<proteinExistence type="predicted"/>
<dbReference type="EMBL" id="MKGL01000008">
    <property type="protein sequence ID" value="RNF12174.1"/>
    <property type="molecule type" value="Genomic_DNA"/>
</dbReference>
<dbReference type="GeneID" id="40324388"/>
<dbReference type="AlphaFoldDB" id="A0A422P3C6"/>
<keyword evidence="3" id="KW-1185">Reference proteome</keyword>
<evidence type="ECO:0000256" key="1">
    <source>
        <dbReference type="SAM" id="MobiDB-lite"/>
    </source>
</evidence>
<feature type="region of interest" description="Disordered" evidence="1">
    <location>
        <begin position="1"/>
        <end position="24"/>
    </location>
</feature>
<evidence type="ECO:0000313" key="2">
    <source>
        <dbReference type="EMBL" id="RNF12174.1"/>
    </source>
</evidence>
<dbReference type="RefSeq" id="XP_029242602.1">
    <property type="nucleotide sequence ID" value="XM_029377533.1"/>
</dbReference>
<dbReference type="Proteomes" id="UP000283634">
    <property type="component" value="Unassembled WGS sequence"/>
</dbReference>
<protein>
    <submittedName>
        <fullName evidence="2">Uncharacterized protein</fullName>
    </submittedName>
</protein>
<sequence length="151" mass="16912">MFHDKGSSRHKSTPRFRSSLSQKAPEHALSSASLAAHRDKFGFGEIGGAERYFSHPLARFLCGVLGHPKPGLPTACNDMDGGSNPLEAGAPLVCCFHSLYRFCFSLELCCDTVECPKKHRSSFLCFNHILDEKAKRARTLEFNLDFHIERR</sequence>